<organism evidence="1 2">
    <name type="scientific">Parapedobacter indicus</name>
    <dbReference type="NCBI Taxonomy" id="1477437"/>
    <lineage>
        <taxon>Bacteria</taxon>
        <taxon>Pseudomonadati</taxon>
        <taxon>Bacteroidota</taxon>
        <taxon>Sphingobacteriia</taxon>
        <taxon>Sphingobacteriales</taxon>
        <taxon>Sphingobacteriaceae</taxon>
        <taxon>Parapedobacter</taxon>
    </lineage>
</organism>
<reference evidence="1 2" key="1">
    <citation type="submission" date="2016-10" db="EMBL/GenBank/DDBJ databases">
        <authorList>
            <person name="de Groot N.N."/>
        </authorList>
    </citation>
    <scope>NUCLEOTIDE SEQUENCE [LARGE SCALE GENOMIC DNA]</scope>
    <source>
        <strain evidence="1 2">RK1</strain>
    </source>
</reference>
<accession>A0A1I3QLW6</accession>
<keyword evidence="2" id="KW-1185">Reference proteome</keyword>
<evidence type="ECO:0000313" key="1">
    <source>
        <dbReference type="EMBL" id="SFJ35204.1"/>
    </source>
</evidence>
<sequence length="58" mass="6741">MTETGGAQKMSKLTKLWIILSSKNERSLFYDKINKSNIARHFYFRRFPAAGGADPHYF</sequence>
<evidence type="ECO:0000313" key="2">
    <source>
        <dbReference type="Proteomes" id="UP000198670"/>
    </source>
</evidence>
<dbReference type="EMBL" id="FOQO01000009">
    <property type="protein sequence ID" value="SFJ35204.1"/>
    <property type="molecule type" value="Genomic_DNA"/>
</dbReference>
<gene>
    <name evidence="1" type="ORF">SAMN05444682_10952</name>
</gene>
<name>A0A1I3QLW6_9SPHI</name>
<dbReference type="Proteomes" id="UP000198670">
    <property type="component" value="Unassembled WGS sequence"/>
</dbReference>
<protein>
    <submittedName>
        <fullName evidence="1">Uncharacterized protein</fullName>
    </submittedName>
</protein>
<proteinExistence type="predicted"/>
<dbReference type="AlphaFoldDB" id="A0A1I3QLW6"/>